<proteinExistence type="inferred from homology"/>
<dbReference type="NCBIfam" id="NF006530">
    <property type="entry name" value="PRK08999.1"/>
    <property type="match status" value="1"/>
</dbReference>
<evidence type="ECO:0000313" key="19">
    <source>
        <dbReference type="Proteomes" id="UP001523550"/>
    </source>
</evidence>
<dbReference type="GO" id="GO:0035539">
    <property type="term" value="F:8-oxo-7,8-dihydrodeoxyguanosine triphosphate pyrophosphatase activity"/>
    <property type="evidence" value="ECO:0007669"/>
    <property type="project" value="UniProtKB-EC"/>
</dbReference>
<dbReference type="InterPro" id="IPR015797">
    <property type="entry name" value="NUDIX_hydrolase-like_dom_sf"/>
</dbReference>
<dbReference type="Proteomes" id="UP001523550">
    <property type="component" value="Unassembled WGS sequence"/>
</dbReference>
<keyword evidence="4" id="KW-0235">DNA replication</keyword>
<evidence type="ECO:0000256" key="11">
    <source>
        <dbReference type="ARBA" id="ARBA00036904"/>
    </source>
</evidence>
<organism evidence="18 19">
    <name type="scientific">Natronospira proteinivora</name>
    <dbReference type="NCBI Taxonomy" id="1807133"/>
    <lineage>
        <taxon>Bacteria</taxon>
        <taxon>Pseudomonadati</taxon>
        <taxon>Pseudomonadota</taxon>
        <taxon>Gammaproteobacteria</taxon>
        <taxon>Natronospirales</taxon>
        <taxon>Natronospiraceae</taxon>
        <taxon>Natronospira</taxon>
    </lineage>
</organism>
<evidence type="ECO:0000256" key="5">
    <source>
        <dbReference type="ARBA" id="ARBA00022723"/>
    </source>
</evidence>
<comment type="catalytic activity">
    <reaction evidence="11">
        <text>8-oxo-GTP + H2O = 8-oxo-GMP + diphosphate + H(+)</text>
        <dbReference type="Rhea" id="RHEA:67616"/>
        <dbReference type="ChEBI" id="CHEBI:15377"/>
        <dbReference type="ChEBI" id="CHEBI:15378"/>
        <dbReference type="ChEBI" id="CHEBI:33019"/>
        <dbReference type="ChEBI" id="CHEBI:143553"/>
        <dbReference type="ChEBI" id="CHEBI:145694"/>
    </reaction>
</comment>
<dbReference type="InterPro" id="IPR022998">
    <property type="entry name" value="ThiamineP_synth_TenI"/>
</dbReference>
<evidence type="ECO:0000256" key="6">
    <source>
        <dbReference type="ARBA" id="ARBA00022763"/>
    </source>
</evidence>
<dbReference type="Pfam" id="PF02581">
    <property type="entry name" value="TMP-TENI"/>
    <property type="match status" value="1"/>
</dbReference>
<keyword evidence="9" id="KW-0234">DNA repair</keyword>
<evidence type="ECO:0000256" key="15">
    <source>
        <dbReference type="ARBA" id="ARBA00041979"/>
    </source>
</evidence>
<evidence type="ECO:0000256" key="13">
    <source>
        <dbReference type="ARBA" id="ARBA00040794"/>
    </source>
</evidence>
<dbReference type="CDD" id="cd00564">
    <property type="entry name" value="TMP_TenI"/>
    <property type="match status" value="1"/>
</dbReference>
<dbReference type="InterPro" id="IPR020084">
    <property type="entry name" value="NUDIX_hydrolase_CS"/>
</dbReference>
<dbReference type="PANTHER" id="PTHR47707">
    <property type="entry name" value="8-OXO-DGTP DIPHOSPHATASE"/>
    <property type="match status" value="1"/>
</dbReference>
<comment type="caution">
    <text evidence="18">The sequence shown here is derived from an EMBL/GenBank/DDBJ whole genome shotgun (WGS) entry which is preliminary data.</text>
</comment>
<dbReference type="PANTHER" id="PTHR47707:SF1">
    <property type="entry name" value="NUDIX HYDROLASE FAMILY PROTEIN"/>
    <property type="match status" value="1"/>
</dbReference>
<dbReference type="Gene3D" id="3.20.20.70">
    <property type="entry name" value="Aldolase class I"/>
    <property type="match status" value="1"/>
</dbReference>
<comment type="cofactor">
    <cofactor evidence="1">
        <name>Mg(2+)</name>
        <dbReference type="ChEBI" id="CHEBI:18420"/>
    </cofactor>
</comment>
<dbReference type="SUPFAM" id="SSF55811">
    <property type="entry name" value="Nudix"/>
    <property type="match status" value="1"/>
</dbReference>
<dbReference type="EMBL" id="JALJYF010000001">
    <property type="protein sequence ID" value="MCP1726116.1"/>
    <property type="molecule type" value="Genomic_DNA"/>
</dbReference>
<sequence>MSAKSYLHIVAAVLTAQDGRILASTRPKGRSMSNRWEFPGGKVESGEGRWTALVRELQEELDLTPTRGRPLIRLKHDYPDGPSVDLDVWRVWDWQGVPRAREGQVFDWFEGDALTELNFLAANTPIVAAARLPDRYLITPDWGDASLIPDGVEAAARGGVGLIQLRGAWLKTGAAESWVSEAVSRARALGTKVVVNGDVDLARAWGADGVHLSARAASVLEQRPMPRPALVGVSCHSAEELRQAEALGADFATLGHVRTTPSHPHQPPLGEATFFALAEDARIPVYAIGGMGTDDIPCLQSRSIQGVAAIRGLWPERDKV</sequence>
<keyword evidence="8" id="KW-0460">Magnesium</keyword>
<dbReference type="PROSITE" id="PS51462">
    <property type="entry name" value="NUDIX"/>
    <property type="match status" value="1"/>
</dbReference>
<dbReference type="InterPro" id="IPR000086">
    <property type="entry name" value="NUDIX_hydrolase_dom"/>
</dbReference>
<dbReference type="PROSITE" id="PS00893">
    <property type="entry name" value="NUDIX_BOX"/>
    <property type="match status" value="1"/>
</dbReference>
<keyword evidence="6" id="KW-0227">DNA damage</keyword>
<dbReference type="CDD" id="cd03425">
    <property type="entry name" value="NUDIX_MutT_NudA_like"/>
    <property type="match status" value="1"/>
</dbReference>
<evidence type="ECO:0000256" key="2">
    <source>
        <dbReference type="ARBA" id="ARBA00005582"/>
    </source>
</evidence>
<accession>A0ABT1G4A0</accession>
<dbReference type="Pfam" id="PF00293">
    <property type="entry name" value="NUDIX"/>
    <property type="match status" value="1"/>
</dbReference>
<evidence type="ECO:0000313" key="18">
    <source>
        <dbReference type="EMBL" id="MCP1726116.1"/>
    </source>
</evidence>
<name>A0ABT1G4A0_9GAMM</name>
<gene>
    <name evidence="18" type="ORF">J2T60_000081</name>
</gene>
<keyword evidence="7 18" id="KW-0378">Hydrolase</keyword>
<protein>
    <recommendedName>
        <fullName evidence="13">8-oxo-dGTP diphosphatase</fullName>
        <ecNumber evidence="12">3.6.1.55</ecNumber>
    </recommendedName>
    <alternativeName>
        <fullName evidence="16">7,8-dihydro-8-oxoguanine-triphosphatase</fullName>
    </alternativeName>
    <alternativeName>
        <fullName evidence="15">Mutator protein MutT</fullName>
    </alternativeName>
    <alternativeName>
        <fullName evidence="14">dGTP pyrophosphohydrolase</fullName>
    </alternativeName>
</protein>
<keyword evidence="19" id="KW-1185">Reference proteome</keyword>
<evidence type="ECO:0000256" key="3">
    <source>
        <dbReference type="ARBA" id="ARBA00022457"/>
    </source>
</evidence>
<keyword evidence="3" id="KW-0515">Mutator protein</keyword>
<dbReference type="EC" id="3.6.1.55" evidence="12"/>
<dbReference type="InterPro" id="IPR013785">
    <property type="entry name" value="Aldolase_TIM"/>
</dbReference>
<evidence type="ECO:0000256" key="9">
    <source>
        <dbReference type="ARBA" id="ARBA00023204"/>
    </source>
</evidence>
<dbReference type="InterPro" id="IPR047127">
    <property type="entry name" value="MutT-like"/>
</dbReference>
<dbReference type="RefSeq" id="WP_253443861.1">
    <property type="nucleotide sequence ID" value="NZ_JALJYF010000001.1"/>
</dbReference>
<evidence type="ECO:0000259" key="17">
    <source>
        <dbReference type="PROSITE" id="PS51462"/>
    </source>
</evidence>
<dbReference type="SUPFAM" id="SSF51391">
    <property type="entry name" value="Thiamin phosphate synthase"/>
    <property type="match status" value="1"/>
</dbReference>
<evidence type="ECO:0000256" key="8">
    <source>
        <dbReference type="ARBA" id="ARBA00022842"/>
    </source>
</evidence>
<evidence type="ECO:0000256" key="10">
    <source>
        <dbReference type="ARBA" id="ARBA00035861"/>
    </source>
</evidence>
<keyword evidence="5" id="KW-0479">Metal-binding</keyword>
<evidence type="ECO:0000256" key="1">
    <source>
        <dbReference type="ARBA" id="ARBA00001946"/>
    </source>
</evidence>
<comment type="catalytic activity">
    <reaction evidence="10">
        <text>8-oxo-dGTP + H2O = 8-oxo-dGMP + diphosphate + H(+)</text>
        <dbReference type="Rhea" id="RHEA:31575"/>
        <dbReference type="ChEBI" id="CHEBI:15377"/>
        <dbReference type="ChEBI" id="CHEBI:15378"/>
        <dbReference type="ChEBI" id="CHEBI:33019"/>
        <dbReference type="ChEBI" id="CHEBI:63224"/>
        <dbReference type="ChEBI" id="CHEBI:77896"/>
        <dbReference type="EC" id="3.6.1.55"/>
    </reaction>
</comment>
<evidence type="ECO:0000256" key="14">
    <source>
        <dbReference type="ARBA" id="ARBA00041592"/>
    </source>
</evidence>
<evidence type="ECO:0000256" key="16">
    <source>
        <dbReference type="ARBA" id="ARBA00042798"/>
    </source>
</evidence>
<dbReference type="InterPro" id="IPR036206">
    <property type="entry name" value="ThiamineP_synth_sf"/>
</dbReference>
<dbReference type="Gene3D" id="3.90.79.10">
    <property type="entry name" value="Nucleoside Triphosphate Pyrophosphohydrolase"/>
    <property type="match status" value="1"/>
</dbReference>
<evidence type="ECO:0000256" key="7">
    <source>
        <dbReference type="ARBA" id="ARBA00022801"/>
    </source>
</evidence>
<comment type="similarity">
    <text evidence="2">Belongs to the Nudix hydrolase family.</text>
</comment>
<reference evidence="18 19" key="1">
    <citation type="submission" date="2022-03" db="EMBL/GenBank/DDBJ databases">
        <title>Genomic Encyclopedia of Type Strains, Phase III (KMG-III): the genomes of soil and plant-associated and newly described type strains.</title>
        <authorList>
            <person name="Whitman W."/>
        </authorList>
    </citation>
    <scope>NUCLEOTIDE SEQUENCE [LARGE SCALE GENOMIC DNA]</scope>
    <source>
        <strain evidence="18 19">BSker1</strain>
    </source>
</reference>
<feature type="domain" description="Nudix hydrolase" evidence="17">
    <location>
        <begin position="6"/>
        <end position="134"/>
    </location>
</feature>
<evidence type="ECO:0000256" key="4">
    <source>
        <dbReference type="ARBA" id="ARBA00022705"/>
    </source>
</evidence>
<evidence type="ECO:0000256" key="12">
    <source>
        <dbReference type="ARBA" id="ARBA00038905"/>
    </source>
</evidence>